<keyword evidence="3" id="KW-1185">Reference proteome</keyword>
<sequence>MFDFKAASAARPSGETTAALLATYGNPEGSGAGPSKQGGAWFEPSPAWKQDNLVKVNLSDLPGFPQYPGAKITGVSVHRIVAPILVATWVELHRRGLNTRLRTFNGSFAARHMGHDRTRPLSVHAFGAAIDFDAEWNGYGSPMGRMQIDRDVGREMVESLRRWDAFSVDRPTQGHTAGGMAGCTRQIRSPRAHAALPLLAEPRSRRQAAPGLDQHRGRRPGPGAAGSRQASTHRVRAA</sequence>
<evidence type="ECO:0008006" key="4">
    <source>
        <dbReference type="Google" id="ProtNLM"/>
    </source>
</evidence>
<accession>A0ABY5YHZ9</accession>
<dbReference type="EMBL" id="CP104213">
    <property type="protein sequence ID" value="UWX64739.1"/>
    <property type="molecule type" value="Genomic_DNA"/>
</dbReference>
<gene>
    <name evidence="2" type="ORF">N0D28_03510</name>
</gene>
<organism evidence="2 3">
    <name type="scientific">Deinococcus rubellus</name>
    <dbReference type="NCBI Taxonomy" id="1889240"/>
    <lineage>
        <taxon>Bacteria</taxon>
        <taxon>Thermotogati</taxon>
        <taxon>Deinococcota</taxon>
        <taxon>Deinococci</taxon>
        <taxon>Deinococcales</taxon>
        <taxon>Deinococcaceae</taxon>
        <taxon>Deinococcus</taxon>
    </lineage>
</organism>
<reference evidence="2" key="1">
    <citation type="submission" date="2022-09" db="EMBL/GenBank/DDBJ databases">
        <title>genome sequence of Deinococcus rubellus.</title>
        <authorList>
            <person name="Srinivasan S."/>
        </authorList>
    </citation>
    <scope>NUCLEOTIDE SEQUENCE</scope>
    <source>
        <strain evidence="2">Ant6</strain>
    </source>
</reference>
<evidence type="ECO:0000256" key="1">
    <source>
        <dbReference type="SAM" id="MobiDB-lite"/>
    </source>
</evidence>
<feature type="region of interest" description="Disordered" evidence="1">
    <location>
        <begin position="197"/>
        <end position="238"/>
    </location>
</feature>
<name>A0ABY5YHZ9_9DEIO</name>
<protein>
    <recommendedName>
        <fullName evidence="4">Peptidase M15A C-terminal domain-containing protein</fullName>
    </recommendedName>
</protein>
<evidence type="ECO:0000313" key="2">
    <source>
        <dbReference type="EMBL" id="UWX64739.1"/>
    </source>
</evidence>
<proteinExistence type="predicted"/>
<evidence type="ECO:0000313" key="3">
    <source>
        <dbReference type="Proteomes" id="UP001060261"/>
    </source>
</evidence>
<dbReference type="Proteomes" id="UP001060261">
    <property type="component" value="Chromosome"/>
</dbReference>
<dbReference type="RefSeq" id="WP_260561000.1">
    <property type="nucleotide sequence ID" value="NZ_BAABEC010000009.1"/>
</dbReference>